<evidence type="ECO:0000259" key="2">
    <source>
        <dbReference type="SMART" id="SM00093"/>
    </source>
</evidence>
<evidence type="ECO:0000313" key="4">
    <source>
        <dbReference type="Proteomes" id="UP000324632"/>
    </source>
</evidence>
<dbReference type="EMBL" id="SOYY01000006">
    <property type="protein sequence ID" value="KAA0720301.1"/>
    <property type="molecule type" value="Genomic_DNA"/>
</dbReference>
<dbReference type="InterPro" id="IPR042178">
    <property type="entry name" value="Serpin_sf_1"/>
</dbReference>
<keyword evidence="4" id="KW-1185">Reference proteome</keyword>
<protein>
    <submittedName>
        <fullName evidence="3">Alpha-2-antiplasmin</fullName>
    </submittedName>
</protein>
<dbReference type="Proteomes" id="UP000324632">
    <property type="component" value="Chromosome 6"/>
</dbReference>
<dbReference type="GO" id="GO:0005615">
    <property type="term" value="C:extracellular space"/>
    <property type="evidence" value="ECO:0007669"/>
    <property type="project" value="InterPro"/>
</dbReference>
<dbReference type="PANTHER" id="PTHR11461">
    <property type="entry name" value="SERINE PROTEASE INHIBITOR, SERPIN"/>
    <property type="match status" value="1"/>
</dbReference>
<dbReference type="Pfam" id="PF00079">
    <property type="entry name" value="Serpin"/>
    <property type="match status" value="3"/>
</dbReference>
<gene>
    <name evidence="3" type="ORF">E1301_Tti012335</name>
</gene>
<sequence>MSNKTLTSSTVSDNIISPDQNNSIPSPYILQRFPTTRFGQKKNMKHSHVVFTMLCIFKFGLMASDVTDKEKCNDIFSLEAQRRVGGAVAKLGLELLENLQLGLEQPNIIISPLSVSLALAELALGANNKTEEKLLEVLQAQVQANFHETLSCLQEHLITNAVKMASRLYLLPGEWQSRFESKFTVKDFFYIDKKTSVKVDMMMATRYPLSMFVDLKDGTQVARLPFRGNMSLLVVMPSHGNLSTTAAKLNISDLYERLPSQKSMHVKLPKFKLESKQDLRQALTNMGKRILHMFAILHFVVNHMKLMFGQHEVEWKCENIYTWIQTFICISGLGMLFSGPDLSRISEDPLVVSGVQHASSIELNEQGAEASAATSVTLVRTIPTFAVNMPFIFALVDDASYTPLFLGMVTNPYPGATAEQSDEPKTENETVPSNVRLTDTTLSDGPHENMLSYMLNMWRDTVPQQFLGHQEMDHGN</sequence>
<dbReference type="SUPFAM" id="SSF56574">
    <property type="entry name" value="Serpins"/>
    <property type="match status" value="2"/>
</dbReference>
<dbReference type="PANTHER" id="PTHR11461:SF20">
    <property type="entry name" value="ALPHA-2-ANTIPLASMIN"/>
    <property type="match status" value="1"/>
</dbReference>
<feature type="domain" description="Serpin" evidence="2">
    <location>
        <begin position="93"/>
        <end position="412"/>
    </location>
</feature>
<dbReference type="GO" id="GO:0004867">
    <property type="term" value="F:serine-type endopeptidase inhibitor activity"/>
    <property type="evidence" value="ECO:0007669"/>
    <property type="project" value="InterPro"/>
</dbReference>
<organism evidence="3 4">
    <name type="scientific">Triplophysa tibetana</name>
    <dbReference type="NCBI Taxonomy" id="1572043"/>
    <lineage>
        <taxon>Eukaryota</taxon>
        <taxon>Metazoa</taxon>
        <taxon>Chordata</taxon>
        <taxon>Craniata</taxon>
        <taxon>Vertebrata</taxon>
        <taxon>Euteleostomi</taxon>
        <taxon>Actinopterygii</taxon>
        <taxon>Neopterygii</taxon>
        <taxon>Teleostei</taxon>
        <taxon>Ostariophysi</taxon>
        <taxon>Cypriniformes</taxon>
        <taxon>Nemacheilidae</taxon>
        <taxon>Triplophysa</taxon>
    </lineage>
</organism>
<reference evidence="3 4" key="1">
    <citation type="journal article" date="2019" name="Mol. Ecol. Resour.">
        <title>Chromosome-level genome assembly of Triplophysa tibetana, a fish adapted to the harsh high-altitude environment of the Tibetan Plateau.</title>
        <authorList>
            <person name="Yang X."/>
            <person name="Liu H."/>
            <person name="Ma Z."/>
            <person name="Zou Y."/>
            <person name="Zou M."/>
            <person name="Mao Y."/>
            <person name="Li X."/>
            <person name="Wang H."/>
            <person name="Chen T."/>
            <person name="Wang W."/>
            <person name="Yang R."/>
        </authorList>
    </citation>
    <scope>NUCLEOTIDE SEQUENCE [LARGE SCALE GENOMIC DNA]</scope>
    <source>
        <strain evidence="3">TTIB1903HZAU</strain>
        <tissue evidence="3">Muscle</tissue>
    </source>
</reference>
<comment type="similarity">
    <text evidence="1">Belongs to the serpin family.</text>
</comment>
<dbReference type="Gene3D" id="2.30.39.10">
    <property type="entry name" value="Alpha-1-antitrypsin, domain 1"/>
    <property type="match status" value="2"/>
</dbReference>
<accession>A0A5A9PGL4</accession>
<dbReference type="InterPro" id="IPR036186">
    <property type="entry name" value="Serpin_sf"/>
</dbReference>
<comment type="caution">
    <text evidence="3">The sequence shown here is derived from an EMBL/GenBank/DDBJ whole genome shotgun (WGS) entry which is preliminary data.</text>
</comment>
<dbReference type="InterPro" id="IPR042185">
    <property type="entry name" value="Serpin_sf_2"/>
</dbReference>
<dbReference type="InterPro" id="IPR023796">
    <property type="entry name" value="Serpin_dom"/>
</dbReference>
<dbReference type="InterPro" id="IPR000215">
    <property type="entry name" value="Serpin_fam"/>
</dbReference>
<dbReference type="Gene3D" id="3.30.497.10">
    <property type="entry name" value="Antithrombin, subunit I, domain 2"/>
    <property type="match status" value="3"/>
</dbReference>
<evidence type="ECO:0000313" key="3">
    <source>
        <dbReference type="EMBL" id="KAA0720301.1"/>
    </source>
</evidence>
<name>A0A5A9PGL4_9TELE</name>
<proteinExistence type="inferred from homology"/>
<dbReference type="SMART" id="SM00093">
    <property type="entry name" value="SERPIN"/>
    <property type="match status" value="1"/>
</dbReference>
<dbReference type="AlphaFoldDB" id="A0A5A9PGL4"/>
<evidence type="ECO:0000256" key="1">
    <source>
        <dbReference type="RuleBase" id="RU000411"/>
    </source>
</evidence>